<protein>
    <submittedName>
        <fullName evidence="1">Uncharacterized protein</fullName>
    </submittedName>
</protein>
<keyword evidence="2" id="KW-1185">Reference proteome</keyword>
<reference evidence="1 2" key="1">
    <citation type="journal article" date="2019" name="Commun. Biol.">
        <title>The bagworm genome reveals a unique fibroin gene that provides high tensile strength.</title>
        <authorList>
            <person name="Kono N."/>
            <person name="Nakamura H."/>
            <person name="Ohtoshi R."/>
            <person name="Tomita M."/>
            <person name="Numata K."/>
            <person name="Arakawa K."/>
        </authorList>
    </citation>
    <scope>NUCLEOTIDE SEQUENCE [LARGE SCALE GENOMIC DNA]</scope>
</reference>
<gene>
    <name evidence="1" type="ORF">EVAR_38968_1</name>
</gene>
<sequence>MNFPKKVPRNTNKSFAFPTPLFEESFVGFTELRKDQIRRQKHSPEGGVKLIFHEKHLEGYMASEITFGETKQNVYFMGNTLRYPQCEIKIFNK</sequence>
<dbReference type="EMBL" id="BGZK01000500">
    <property type="protein sequence ID" value="GBP47367.1"/>
    <property type="molecule type" value="Genomic_DNA"/>
</dbReference>
<evidence type="ECO:0000313" key="1">
    <source>
        <dbReference type="EMBL" id="GBP47367.1"/>
    </source>
</evidence>
<accession>A0A4C1WB40</accession>
<evidence type="ECO:0000313" key="2">
    <source>
        <dbReference type="Proteomes" id="UP000299102"/>
    </source>
</evidence>
<comment type="caution">
    <text evidence="1">The sequence shown here is derived from an EMBL/GenBank/DDBJ whole genome shotgun (WGS) entry which is preliminary data.</text>
</comment>
<proteinExistence type="predicted"/>
<dbReference type="Proteomes" id="UP000299102">
    <property type="component" value="Unassembled WGS sequence"/>
</dbReference>
<dbReference type="AlphaFoldDB" id="A0A4C1WB40"/>
<organism evidence="1 2">
    <name type="scientific">Eumeta variegata</name>
    <name type="common">Bagworm moth</name>
    <name type="synonym">Eumeta japonica</name>
    <dbReference type="NCBI Taxonomy" id="151549"/>
    <lineage>
        <taxon>Eukaryota</taxon>
        <taxon>Metazoa</taxon>
        <taxon>Ecdysozoa</taxon>
        <taxon>Arthropoda</taxon>
        <taxon>Hexapoda</taxon>
        <taxon>Insecta</taxon>
        <taxon>Pterygota</taxon>
        <taxon>Neoptera</taxon>
        <taxon>Endopterygota</taxon>
        <taxon>Lepidoptera</taxon>
        <taxon>Glossata</taxon>
        <taxon>Ditrysia</taxon>
        <taxon>Tineoidea</taxon>
        <taxon>Psychidae</taxon>
        <taxon>Oiketicinae</taxon>
        <taxon>Eumeta</taxon>
    </lineage>
</organism>
<name>A0A4C1WB40_EUMVA</name>